<name>A0A1T5FLX4_9SPHI</name>
<evidence type="ECO:0000256" key="1">
    <source>
        <dbReference type="SAM" id="SignalP"/>
    </source>
</evidence>
<proteinExistence type="predicted"/>
<evidence type="ECO:0008006" key="4">
    <source>
        <dbReference type="Google" id="ProtNLM"/>
    </source>
</evidence>
<protein>
    <recommendedName>
        <fullName evidence="4">Poly(3-hydroxybutyrate) depolymerase</fullName>
    </recommendedName>
</protein>
<evidence type="ECO:0000313" key="2">
    <source>
        <dbReference type="EMBL" id="SKB97082.1"/>
    </source>
</evidence>
<sequence length="140" mass="15126">MTALPMLAFLVALTGMATSAQPLVVRDTLVQVAGREVYIAMPPITQDGYRVVLALHGSGREARSYKPGDSKANAFYVRQRDLAVKNGYLFVVVSNGSDTWGTDRGLMRYWMPIGTLKRISACSKSGYCGAVRQGGCSCIV</sequence>
<dbReference type="Proteomes" id="UP000190541">
    <property type="component" value="Unassembled WGS sequence"/>
</dbReference>
<feature type="signal peptide" evidence="1">
    <location>
        <begin position="1"/>
        <end position="20"/>
    </location>
</feature>
<keyword evidence="1" id="KW-0732">Signal</keyword>
<organism evidence="2 3">
    <name type="scientific">Parapedobacter luteus</name>
    <dbReference type="NCBI Taxonomy" id="623280"/>
    <lineage>
        <taxon>Bacteria</taxon>
        <taxon>Pseudomonadati</taxon>
        <taxon>Bacteroidota</taxon>
        <taxon>Sphingobacteriia</taxon>
        <taxon>Sphingobacteriales</taxon>
        <taxon>Sphingobacteriaceae</taxon>
        <taxon>Parapedobacter</taxon>
    </lineage>
</organism>
<feature type="chain" id="PRO_5012052468" description="Poly(3-hydroxybutyrate) depolymerase" evidence="1">
    <location>
        <begin position="21"/>
        <end position="140"/>
    </location>
</feature>
<dbReference type="EMBL" id="FUYS01000018">
    <property type="protein sequence ID" value="SKB97082.1"/>
    <property type="molecule type" value="Genomic_DNA"/>
</dbReference>
<keyword evidence="3" id="KW-1185">Reference proteome</keyword>
<accession>A0A1T5FLX4</accession>
<dbReference type="AlphaFoldDB" id="A0A1T5FLX4"/>
<evidence type="ECO:0000313" key="3">
    <source>
        <dbReference type="Proteomes" id="UP000190541"/>
    </source>
</evidence>
<gene>
    <name evidence="2" type="ORF">SAMN05660226_04073</name>
</gene>
<reference evidence="2 3" key="1">
    <citation type="submission" date="2017-02" db="EMBL/GenBank/DDBJ databases">
        <authorList>
            <person name="Peterson S.W."/>
        </authorList>
    </citation>
    <scope>NUCLEOTIDE SEQUENCE [LARGE SCALE GENOMIC DNA]</scope>
    <source>
        <strain evidence="2 3">DSM 22899</strain>
    </source>
</reference>